<name>A0A8J4RUE3_9ROSI</name>
<accession>A0A8J4RUE3</accession>
<feature type="compositionally biased region" description="Polar residues" evidence="1">
    <location>
        <begin position="90"/>
        <end position="115"/>
    </location>
</feature>
<keyword evidence="3" id="KW-1185">Reference proteome</keyword>
<feature type="compositionally biased region" description="Polar residues" evidence="1">
    <location>
        <begin position="27"/>
        <end position="38"/>
    </location>
</feature>
<evidence type="ECO:0000313" key="2">
    <source>
        <dbReference type="EMBL" id="KAF3969128.1"/>
    </source>
</evidence>
<evidence type="ECO:0000313" key="3">
    <source>
        <dbReference type="Proteomes" id="UP000737018"/>
    </source>
</evidence>
<reference evidence="2" key="1">
    <citation type="submission" date="2020-03" db="EMBL/GenBank/DDBJ databases">
        <title>Castanea mollissima Vanexum genome sequencing.</title>
        <authorList>
            <person name="Staton M."/>
        </authorList>
    </citation>
    <scope>NUCLEOTIDE SEQUENCE</scope>
    <source>
        <tissue evidence="2">Leaf</tissue>
    </source>
</reference>
<feature type="region of interest" description="Disordered" evidence="1">
    <location>
        <begin position="1"/>
        <end position="117"/>
    </location>
</feature>
<protein>
    <submittedName>
        <fullName evidence="2">Uncharacterized protein</fullName>
    </submittedName>
</protein>
<gene>
    <name evidence="2" type="ORF">CMV_007058</name>
</gene>
<comment type="caution">
    <text evidence="2">The sequence shown here is derived from an EMBL/GenBank/DDBJ whole genome shotgun (WGS) entry which is preliminary data.</text>
</comment>
<dbReference type="AlphaFoldDB" id="A0A8J4RUE3"/>
<proteinExistence type="predicted"/>
<organism evidence="2 3">
    <name type="scientific">Castanea mollissima</name>
    <name type="common">Chinese chestnut</name>
    <dbReference type="NCBI Taxonomy" id="60419"/>
    <lineage>
        <taxon>Eukaryota</taxon>
        <taxon>Viridiplantae</taxon>
        <taxon>Streptophyta</taxon>
        <taxon>Embryophyta</taxon>
        <taxon>Tracheophyta</taxon>
        <taxon>Spermatophyta</taxon>
        <taxon>Magnoliopsida</taxon>
        <taxon>eudicotyledons</taxon>
        <taxon>Gunneridae</taxon>
        <taxon>Pentapetalae</taxon>
        <taxon>rosids</taxon>
        <taxon>fabids</taxon>
        <taxon>Fagales</taxon>
        <taxon>Fagaceae</taxon>
        <taxon>Castanea</taxon>
    </lineage>
</organism>
<feature type="compositionally biased region" description="Basic residues" evidence="1">
    <location>
        <begin position="8"/>
        <end position="21"/>
    </location>
</feature>
<evidence type="ECO:0000256" key="1">
    <source>
        <dbReference type="SAM" id="MobiDB-lite"/>
    </source>
</evidence>
<dbReference type="Proteomes" id="UP000737018">
    <property type="component" value="Unassembled WGS sequence"/>
</dbReference>
<sequence length="188" mass="21023">MAGGKFKSLARKLLGKSKSKASKSEAEPTQPSNSAQIDSSDSESELQSNSEPELQSDNESIHHDQSDEDPVVSQQSPETVHHDDSEEEISSIQPYYPQNYNQDPWYNAPPSNYNDGMSVYPPSKSYASTSDQNYAQQFVDQFFEVPGDDASFVPHQTESYASASNQNYAQQFVDDFFNLQLYPHSSTD</sequence>
<dbReference type="EMBL" id="JRKL02000682">
    <property type="protein sequence ID" value="KAF3969128.1"/>
    <property type="molecule type" value="Genomic_DNA"/>
</dbReference>